<name>A0A9Q2EQ10_9GAMM</name>
<organism evidence="1 2">
    <name type="scientific">Pectobacterium quasiaquaticum</name>
    <dbReference type="NCBI Taxonomy" id="2774015"/>
    <lineage>
        <taxon>Bacteria</taxon>
        <taxon>Pseudomonadati</taxon>
        <taxon>Pseudomonadota</taxon>
        <taxon>Gammaproteobacteria</taxon>
        <taxon>Enterobacterales</taxon>
        <taxon>Pectobacteriaceae</taxon>
        <taxon>Pectobacterium</taxon>
    </lineage>
</organism>
<accession>A0A9Q2EQ10</accession>
<dbReference type="KEGG" id="pqu:IG609_007975"/>
<reference evidence="1 2" key="1">
    <citation type="journal article" date="2021" name="Int. J. Syst. Evol. Microbiol.">
        <title>&lt;i&gt;Pectobacterium quasiaquaticum&lt;/i&gt; sp. nov., isolated from waterways.</title>
        <authorList>
            <person name="Ben Moussa H."/>
            <person name="Pedron J."/>
            <person name="Bertrand C."/>
            <person name="Hecquet A."/>
            <person name="Barny M.A."/>
        </authorList>
    </citation>
    <scope>NUCLEOTIDE SEQUENCE [LARGE SCALE GENOMIC DNA]</scope>
    <source>
        <strain evidence="1 2">A477-S1-J17</strain>
    </source>
</reference>
<sequence>MKKDALPHKNKNRPNIVKSIVLIEIFFKKFTEDSYKLSGDFSSRFPQHGCTFLIGNTPHVKSFNEELILSLVSVVFV</sequence>
<dbReference type="Proteomes" id="UP000806577">
    <property type="component" value="Chromosome"/>
</dbReference>
<dbReference type="RefSeq" id="WP_193397688.1">
    <property type="nucleotide sequence ID" value="NZ_CP065177.1"/>
</dbReference>
<keyword evidence="2" id="KW-1185">Reference proteome</keyword>
<proteinExistence type="predicted"/>
<gene>
    <name evidence="1" type="ORF">IG609_007975</name>
</gene>
<evidence type="ECO:0000313" key="1">
    <source>
        <dbReference type="EMBL" id="URG51096.1"/>
    </source>
</evidence>
<dbReference type="EMBL" id="CP065177">
    <property type="protein sequence ID" value="URG51096.1"/>
    <property type="molecule type" value="Genomic_DNA"/>
</dbReference>
<dbReference type="AlphaFoldDB" id="A0A9Q2EQ10"/>
<evidence type="ECO:0000313" key="2">
    <source>
        <dbReference type="Proteomes" id="UP000806577"/>
    </source>
</evidence>
<protein>
    <submittedName>
        <fullName evidence="1">Uncharacterized protein</fullName>
    </submittedName>
</protein>